<dbReference type="PANTHER" id="PTHR43796:SF2">
    <property type="entry name" value="CARBOXYNORSPERMIDINE SYNTHASE"/>
    <property type="match status" value="1"/>
</dbReference>
<dbReference type="Gene3D" id="3.40.50.720">
    <property type="entry name" value="NAD(P)-binding Rossmann-like Domain"/>
    <property type="match status" value="1"/>
</dbReference>
<protein>
    <recommendedName>
        <fullName evidence="1">Saccharopine dehydrogenase NADP binding domain-containing protein</fullName>
    </recommendedName>
</protein>
<accession>A0A9W4KEC9</accession>
<dbReference type="InterPro" id="IPR036291">
    <property type="entry name" value="NAD(P)-bd_dom_sf"/>
</dbReference>
<gene>
    <name evidence="2" type="ORF">PEGY_LOCUS6573</name>
</gene>
<comment type="caution">
    <text evidence="2">The sequence shown here is derived from an EMBL/GenBank/DDBJ whole genome shotgun (WGS) entry which is preliminary data.</text>
</comment>
<dbReference type="SUPFAM" id="SSF51735">
    <property type="entry name" value="NAD(P)-binding Rossmann-fold domains"/>
    <property type="match status" value="1"/>
</dbReference>
<evidence type="ECO:0000313" key="3">
    <source>
        <dbReference type="Proteomes" id="UP001154252"/>
    </source>
</evidence>
<dbReference type="EMBL" id="CAJVRC010000872">
    <property type="protein sequence ID" value="CAG8901765.1"/>
    <property type="molecule type" value="Genomic_DNA"/>
</dbReference>
<dbReference type="Pfam" id="PF03435">
    <property type="entry name" value="Sacchrp_dh_NADP"/>
    <property type="match status" value="1"/>
</dbReference>
<dbReference type="AlphaFoldDB" id="A0A9W4KEC9"/>
<dbReference type="InterPro" id="IPR005097">
    <property type="entry name" value="Sacchrp_dh_NADP-bd"/>
</dbReference>
<keyword evidence="3" id="KW-1185">Reference proteome</keyword>
<dbReference type="PANTHER" id="PTHR43796">
    <property type="entry name" value="CARBOXYNORSPERMIDINE SYNTHASE"/>
    <property type="match status" value="1"/>
</dbReference>
<reference evidence="2" key="1">
    <citation type="submission" date="2021-07" db="EMBL/GenBank/DDBJ databases">
        <authorList>
            <person name="Branca A.L. A."/>
        </authorList>
    </citation>
    <scope>NUCLEOTIDE SEQUENCE</scope>
</reference>
<feature type="domain" description="Saccharopine dehydrogenase NADP binding" evidence="1">
    <location>
        <begin position="42"/>
        <end position="162"/>
    </location>
</feature>
<dbReference type="Gene3D" id="3.30.360.10">
    <property type="entry name" value="Dihydrodipicolinate Reductase, domain 2"/>
    <property type="match status" value="1"/>
</dbReference>
<evidence type="ECO:0000259" key="1">
    <source>
        <dbReference type="Pfam" id="PF03435"/>
    </source>
</evidence>
<name>A0A9W4KEC9_9EURO</name>
<organism evidence="2 3">
    <name type="scientific">Penicillium egyptiacum</name>
    <dbReference type="NCBI Taxonomy" id="1303716"/>
    <lineage>
        <taxon>Eukaryota</taxon>
        <taxon>Fungi</taxon>
        <taxon>Dikarya</taxon>
        <taxon>Ascomycota</taxon>
        <taxon>Pezizomycotina</taxon>
        <taxon>Eurotiomycetes</taxon>
        <taxon>Eurotiomycetidae</taxon>
        <taxon>Eurotiales</taxon>
        <taxon>Aspergillaceae</taxon>
        <taxon>Penicillium</taxon>
    </lineage>
</organism>
<evidence type="ECO:0000313" key="2">
    <source>
        <dbReference type="EMBL" id="CAG8901765.1"/>
    </source>
</evidence>
<sequence>MREFGHEQTIKKRHRTSSSYFHTFLTILNSASMSNSYNFKPVVFIGAAGEMCRVAVERFAKASDAQLVLADINTAVIESLATKFPTGRATVQKLDLFNEPALANLINGAGLVVLGAGPYSKTAHPVVKACIKARVPYLDFDDDVESTQAALALTDEAKKAGVPLYIGCGASPGLSNVMAMDATRELDSVDSIDICWLVGDEPSVGKAVLQHLMHIAAGPCLTWVNSKPTVNESWVGTTYAPMYTEDGERLLHETAHPEPVTLPRLFPNATRIQCFGSLDPKPLNGIARGLGSAVRAKALSMNDAVDFLYNLASKPPLGGALGEGFGALKEQLRGGDITLNELYQLVSRSIGPLRYALWGMLEQIWNGECTVTEVVTYILNSVTGTKIENRGNILVRAVGMRGGVPTVITKRNPKNGKDSYLCQSMGTVTGTSTAAFMVMALEDGNQRSGVFCPEDWAEPEIFYRALERVGVPKDELIETI</sequence>
<dbReference type="OrthoDB" id="10268090at2759"/>
<dbReference type="Proteomes" id="UP001154252">
    <property type="component" value="Unassembled WGS sequence"/>
</dbReference>
<proteinExistence type="predicted"/>